<evidence type="ECO:0000256" key="2">
    <source>
        <dbReference type="PROSITE-ProRule" id="PRU00252"/>
    </source>
</evidence>
<evidence type="ECO:0000313" key="3">
    <source>
        <dbReference type="EMBL" id="MBC8611390.1"/>
    </source>
</evidence>
<proteinExistence type="predicted"/>
<dbReference type="InterPro" id="IPR000424">
    <property type="entry name" value="Primosome_PriB/ssb"/>
</dbReference>
<dbReference type="InterPro" id="IPR012340">
    <property type="entry name" value="NA-bd_OB-fold"/>
</dbReference>
<gene>
    <name evidence="3" type="ORF">H8702_09785</name>
</gene>
<name>A0A8J6PKE2_9FIRM</name>
<sequence>MVTITALGYVTYDPQLKLSQKGRTYSSFVLAVQQGYGETFHTMYLQCWAFDTQAELLSRMRIRKGSCLQISGDLDDVEYRSEEGIRHILKVKLYQWKQVLPATRMQKGSITEPAGEHEIQLEELEITDTDFHV</sequence>
<keyword evidence="1 2" id="KW-0238">DNA-binding</keyword>
<keyword evidence="4" id="KW-1185">Reference proteome</keyword>
<dbReference type="RefSeq" id="WP_187536613.1">
    <property type="nucleotide sequence ID" value="NZ_JACRTL010000005.1"/>
</dbReference>
<comment type="caution">
    <text evidence="3">The sequence shown here is derived from an EMBL/GenBank/DDBJ whole genome shotgun (WGS) entry which is preliminary data.</text>
</comment>
<dbReference type="Pfam" id="PF00436">
    <property type="entry name" value="SSB"/>
    <property type="match status" value="1"/>
</dbReference>
<dbReference type="Proteomes" id="UP000632659">
    <property type="component" value="Unassembled WGS sequence"/>
</dbReference>
<evidence type="ECO:0000256" key="1">
    <source>
        <dbReference type="ARBA" id="ARBA00023125"/>
    </source>
</evidence>
<dbReference type="GO" id="GO:0003697">
    <property type="term" value="F:single-stranded DNA binding"/>
    <property type="evidence" value="ECO:0007669"/>
    <property type="project" value="InterPro"/>
</dbReference>
<dbReference type="Gene3D" id="2.40.50.140">
    <property type="entry name" value="Nucleic acid-binding proteins"/>
    <property type="match status" value="1"/>
</dbReference>
<dbReference type="PROSITE" id="PS50935">
    <property type="entry name" value="SSB"/>
    <property type="match status" value="1"/>
</dbReference>
<dbReference type="CDD" id="cd04496">
    <property type="entry name" value="SSB_OBF"/>
    <property type="match status" value="1"/>
</dbReference>
<dbReference type="AlphaFoldDB" id="A0A8J6PKE2"/>
<evidence type="ECO:0000313" key="4">
    <source>
        <dbReference type="Proteomes" id="UP000632659"/>
    </source>
</evidence>
<accession>A0A8J6PKE2</accession>
<protein>
    <submittedName>
        <fullName evidence="3">Single-stranded DNA-binding protein</fullName>
    </submittedName>
</protein>
<organism evidence="3 4">
    <name type="scientific">Massiliimalia timonensis</name>
    <dbReference type="NCBI Taxonomy" id="1987501"/>
    <lineage>
        <taxon>Bacteria</taxon>
        <taxon>Bacillati</taxon>
        <taxon>Bacillota</taxon>
        <taxon>Clostridia</taxon>
        <taxon>Eubacteriales</taxon>
        <taxon>Oscillospiraceae</taxon>
        <taxon>Massiliimalia</taxon>
    </lineage>
</organism>
<reference evidence="3" key="1">
    <citation type="submission" date="2020-08" db="EMBL/GenBank/DDBJ databases">
        <title>Genome public.</title>
        <authorList>
            <person name="Liu C."/>
            <person name="Sun Q."/>
        </authorList>
    </citation>
    <scope>NUCLEOTIDE SEQUENCE</scope>
    <source>
        <strain evidence="3">NSJ-15</strain>
    </source>
</reference>
<dbReference type="EMBL" id="JACRTL010000005">
    <property type="protein sequence ID" value="MBC8611390.1"/>
    <property type="molecule type" value="Genomic_DNA"/>
</dbReference>
<dbReference type="SUPFAM" id="SSF50249">
    <property type="entry name" value="Nucleic acid-binding proteins"/>
    <property type="match status" value="1"/>
</dbReference>